<name>A0A0A9TA12_ARUDO</name>
<dbReference type="EMBL" id="GBRH01271797">
    <property type="protein sequence ID" value="JAD26098.1"/>
    <property type="molecule type" value="Transcribed_RNA"/>
</dbReference>
<reference evidence="1" key="1">
    <citation type="submission" date="2014-09" db="EMBL/GenBank/DDBJ databases">
        <authorList>
            <person name="Magalhaes I.L.F."/>
            <person name="Oliveira U."/>
            <person name="Santos F.R."/>
            <person name="Vidigal T.H.D.A."/>
            <person name="Brescovit A.D."/>
            <person name="Santos A.J."/>
        </authorList>
    </citation>
    <scope>NUCLEOTIDE SEQUENCE</scope>
    <source>
        <tissue evidence="1">Shoot tissue taken approximately 20 cm above the soil surface</tissue>
    </source>
</reference>
<dbReference type="AlphaFoldDB" id="A0A0A9TA12"/>
<organism evidence="1">
    <name type="scientific">Arundo donax</name>
    <name type="common">Giant reed</name>
    <name type="synonym">Donax arundinaceus</name>
    <dbReference type="NCBI Taxonomy" id="35708"/>
    <lineage>
        <taxon>Eukaryota</taxon>
        <taxon>Viridiplantae</taxon>
        <taxon>Streptophyta</taxon>
        <taxon>Embryophyta</taxon>
        <taxon>Tracheophyta</taxon>
        <taxon>Spermatophyta</taxon>
        <taxon>Magnoliopsida</taxon>
        <taxon>Liliopsida</taxon>
        <taxon>Poales</taxon>
        <taxon>Poaceae</taxon>
        <taxon>PACMAD clade</taxon>
        <taxon>Arundinoideae</taxon>
        <taxon>Arundineae</taxon>
        <taxon>Arundo</taxon>
    </lineage>
</organism>
<reference evidence="1" key="2">
    <citation type="journal article" date="2015" name="Data Brief">
        <title>Shoot transcriptome of the giant reed, Arundo donax.</title>
        <authorList>
            <person name="Barrero R.A."/>
            <person name="Guerrero F.D."/>
            <person name="Moolhuijzen P."/>
            <person name="Goolsby J.A."/>
            <person name="Tidwell J."/>
            <person name="Bellgard S.E."/>
            <person name="Bellgard M.I."/>
        </authorList>
    </citation>
    <scope>NUCLEOTIDE SEQUENCE</scope>
    <source>
        <tissue evidence="1">Shoot tissue taken approximately 20 cm above the soil surface</tissue>
    </source>
</reference>
<protein>
    <submittedName>
        <fullName evidence="1">Uncharacterized protein</fullName>
    </submittedName>
</protein>
<proteinExistence type="predicted"/>
<accession>A0A0A9TA12</accession>
<evidence type="ECO:0000313" key="1">
    <source>
        <dbReference type="EMBL" id="JAD26098.1"/>
    </source>
</evidence>
<sequence length="49" mass="5657">MYLLSYLCEPKAFTLFLQLGFPISAVFQVLALDVSCMNDWVYWSWSSTA</sequence>